<evidence type="ECO:0000313" key="5">
    <source>
        <dbReference type="EMBL" id="MCW1072306.1"/>
    </source>
</evidence>
<dbReference type="InterPro" id="IPR051012">
    <property type="entry name" value="CellSynth/LPSAsmb/PSIAsmb"/>
</dbReference>
<evidence type="ECO:0000256" key="3">
    <source>
        <dbReference type="PROSITE-ProRule" id="PRU00339"/>
    </source>
</evidence>
<evidence type="ECO:0000256" key="4">
    <source>
        <dbReference type="SAM" id="Coils"/>
    </source>
</evidence>
<evidence type="ECO:0000313" key="6">
    <source>
        <dbReference type="EMBL" id="RGT62148.1"/>
    </source>
</evidence>
<sequence>MNNSKKMVASLQKQDLAHANKYFERALTNDTEEELLELADYLESIGFFPQAKRIYETLAPHYPEAYISLAQIASEDGQVEEAFAYLEEITSDSDWYVTALLVKADLYQMEGLPDVAREKLAEAKQLSDEPLVTFGMAEIDFELGNFNQAIKEYASLDNRMIYEQTGVSTYQRIGVSYASLGKFEVAIEFLEKSLEIEYDDAVAFELATILYDQKEYQKANLYFKQIDTISPEFEGYEYGYALSLHAEHQTEEALRLTQQGLSKNPFDTRLLLLASQLSYELHDERKAEDYLLKAKDNAEDLEEIALRLSNLYLEQERFDEVLKFEEQDIDNVLTKWNIARAYQALEQTTAALERYRLLLSDLKENPEFLEQYIYLLREMGDFEEAKHQAEHYLHLVPDDVEMQELYNSL</sequence>
<dbReference type="Proteomes" id="UP000284046">
    <property type="component" value="Unassembled WGS sequence"/>
</dbReference>
<dbReference type="PROSITE" id="PS50005">
    <property type="entry name" value="TPR"/>
    <property type="match status" value="1"/>
</dbReference>
<dbReference type="Proteomes" id="UP001208853">
    <property type="component" value="Unassembled WGS sequence"/>
</dbReference>
<dbReference type="Pfam" id="PF13181">
    <property type="entry name" value="TPR_8"/>
    <property type="match status" value="1"/>
</dbReference>
<evidence type="ECO:0000256" key="1">
    <source>
        <dbReference type="ARBA" id="ARBA00022737"/>
    </source>
</evidence>
<feature type="repeat" description="TPR" evidence="3">
    <location>
        <begin position="167"/>
        <end position="200"/>
    </location>
</feature>
<proteinExistence type="predicted"/>
<reference evidence="6 7" key="1">
    <citation type="submission" date="2018-08" db="EMBL/GenBank/DDBJ databases">
        <title>A genome reference for cultivated species of the human gut microbiota.</title>
        <authorList>
            <person name="Zou Y."/>
            <person name="Xue W."/>
            <person name="Luo G."/>
        </authorList>
    </citation>
    <scope>NUCLEOTIDE SEQUENCE [LARGE SCALE GENOMIC DNA]</scope>
    <source>
        <strain evidence="6 7">AF18-38</strain>
    </source>
</reference>
<comment type="caution">
    <text evidence="6">The sequence shown here is derived from an EMBL/GenBank/DDBJ whole genome shotgun (WGS) entry which is preliminary data.</text>
</comment>
<keyword evidence="4" id="KW-0175">Coiled coil</keyword>
<dbReference type="Gene3D" id="1.25.40.10">
    <property type="entry name" value="Tetratricopeptide repeat domain"/>
    <property type="match status" value="3"/>
</dbReference>
<keyword evidence="2 3" id="KW-0802">TPR repeat</keyword>
<dbReference type="InterPro" id="IPR011990">
    <property type="entry name" value="TPR-like_helical_dom_sf"/>
</dbReference>
<dbReference type="SUPFAM" id="SSF48452">
    <property type="entry name" value="TPR-like"/>
    <property type="match status" value="1"/>
</dbReference>
<evidence type="ECO:0000256" key="2">
    <source>
        <dbReference type="ARBA" id="ARBA00022803"/>
    </source>
</evidence>
<dbReference type="PANTHER" id="PTHR45586:SF1">
    <property type="entry name" value="LIPOPOLYSACCHARIDE ASSEMBLY PROTEIN B"/>
    <property type="match status" value="1"/>
</dbReference>
<dbReference type="Pfam" id="PF13432">
    <property type="entry name" value="TPR_16"/>
    <property type="match status" value="1"/>
</dbReference>
<reference evidence="5" key="2">
    <citation type="submission" date="2022-10" db="EMBL/GenBank/DDBJ databases">
        <title>Comparative genomic study of S. anginosus.</title>
        <authorList>
            <person name="Prasad A."/>
            <person name="Ene A."/>
            <person name="Jablonska S."/>
            <person name="Du J."/>
            <person name="Wolfe A.J."/>
            <person name="Putonti C."/>
        </authorList>
    </citation>
    <scope>NUCLEOTIDE SEQUENCE</scope>
    <source>
        <strain evidence="5">UMB6888</strain>
    </source>
</reference>
<protein>
    <submittedName>
        <fullName evidence="6">Tetratricopeptide repeat protein</fullName>
    </submittedName>
</protein>
<dbReference type="AlphaFoldDB" id="A0A412PPW5"/>
<evidence type="ECO:0000313" key="7">
    <source>
        <dbReference type="Proteomes" id="UP000284046"/>
    </source>
</evidence>
<feature type="coiled-coil region" evidence="4">
    <location>
        <begin position="284"/>
        <end position="311"/>
    </location>
</feature>
<organism evidence="6 7">
    <name type="scientific">Streptococcus anginosus</name>
    <dbReference type="NCBI Taxonomy" id="1328"/>
    <lineage>
        <taxon>Bacteria</taxon>
        <taxon>Bacillati</taxon>
        <taxon>Bacillota</taxon>
        <taxon>Bacilli</taxon>
        <taxon>Lactobacillales</taxon>
        <taxon>Streptococcaceae</taxon>
        <taxon>Streptococcus</taxon>
        <taxon>Streptococcus anginosus group</taxon>
    </lineage>
</organism>
<keyword evidence="1" id="KW-0677">Repeat</keyword>
<dbReference type="RefSeq" id="WP_042754028.1">
    <property type="nucleotide sequence ID" value="NZ_CP118029.1"/>
</dbReference>
<accession>A0A412PPW5</accession>
<dbReference type="PANTHER" id="PTHR45586">
    <property type="entry name" value="TPR REPEAT-CONTAINING PROTEIN PA4667"/>
    <property type="match status" value="1"/>
</dbReference>
<dbReference type="EMBL" id="QRWZ01000002">
    <property type="protein sequence ID" value="RGT62148.1"/>
    <property type="molecule type" value="Genomic_DNA"/>
</dbReference>
<dbReference type="EMBL" id="JAPAIK010000022">
    <property type="protein sequence ID" value="MCW1072306.1"/>
    <property type="molecule type" value="Genomic_DNA"/>
</dbReference>
<gene>
    <name evidence="6" type="ORF">DWX18_02225</name>
    <name evidence="5" type="ORF">OJ930_04480</name>
</gene>
<name>A0A412PPW5_STRAP</name>
<dbReference type="InterPro" id="IPR019734">
    <property type="entry name" value="TPR_rpt"/>
</dbReference>